<accession>A0A7W3QJS2</accession>
<keyword evidence="5 6" id="KW-0472">Membrane</keyword>
<feature type="transmembrane region" description="Helical" evidence="6">
    <location>
        <begin position="109"/>
        <end position="128"/>
    </location>
</feature>
<dbReference type="Proteomes" id="UP000572680">
    <property type="component" value="Unassembled WGS sequence"/>
</dbReference>
<feature type="transmembrane region" description="Helical" evidence="6">
    <location>
        <begin position="40"/>
        <end position="60"/>
    </location>
</feature>
<evidence type="ECO:0000256" key="4">
    <source>
        <dbReference type="ARBA" id="ARBA00022989"/>
    </source>
</evidence>
<gene>
    <name evidence="8" type="ORF">HNR61_001352</name>
</gene>
<dbReference type="EMBL" id="JACJIA010000001">
    <property type="protein sequence ID" value="MBA8949754.1"/>
    <property type="molecule type" value="Genomic_DNA"/>
</dbReference>
<evidence type="ECO:0000256" key="1">
    <source>
        <dbReference type="ARBA" id="ARBA00004141"/>
    </source>
</evidence>
<dbReference type="PANTHER" id="PTHR38459:SF1">
    <property type="entry name" value="PROPHAGE BACTOPRENOL-LINKED GLUCOSE TRANSLOCASE HOMOLOG"/>
    <property type="match status" value="1"/>
</dbReference>
<name>A0A7W3QJS2_ACTNM</name>
<dbReference type="AlphaFoldDB" id="A0A7W3QJS2"/>
<evidence type="ECO:0000256" key="5">
    <source>
        <dbReference type="ARBA" id="ARBA00023136"/>
    </source>
</evidence>
<dbReference type="GO" id="GO:0005886">
    <property type="term" value="C:plasma membrane"/>
    <property type="evidence" value="ECO:0007669"/>
    <property type="project" value="TreeGrafter"/>
</dbReference>
<dbReference type="Pfam" id="PF04138">
    <property type="entry name" value="GtrA_DPMS_TM"/>
    <property type="match status" value="1"/>
</dbReference>
<sequence>MNGRDRRTFLRELLSFGFVGFLGTVITIGGANVLRHWLGGSPLTSVVIPTAASTLSSYLLNRHWTFRGSGSDGTGREMALFFGLNGIGMAIQVLVTGFTFYVLGLHGGIAYNMGLLVGLGLASAFRYWSYKKWIFTPAAV</sequence>
<evidence type="ECO:0000259" key="7">
    <source>
        <dbReference type="Pfam" id="PF04138"/>
    </source>
</evidence>
<dbReference type="RefSeq" id="WP_067817175.1">
    <property type="nucleotide sequence ID" value="NZ_BAAALP010000012.1"/>
</dbReference>
<reference evidence="8 9" key="1">
    <citation type="submission" date="2020-08" db="EMBL/GenBank/DDBJ databases">
        <title>Genomic Encyclopedia of Type Strains, Phase IV (KMG-IV): sequencing the most valuable type-strain genomes for metagenomic binning, comparative biology and taxonomic classification.</title>
        <authorList>
            <person name="Goeker M."/>
        </authorList>
    </citation>
    <scope>NUCLEOTIDE SEQUENCE [LARGE SCALE GENOMIC DNA]</scope>
    <source>
        <strain evidence="8 9">DSM 44197</strain>
    </source>
</reference>
<dbReference type="PANTHER" id="PTHR38459">
    <property type="entry name" value="PROPHAGE BACTOPRENOL-LINKED GLUCOSE TRANSLOCASE HOMOLOG"/>
    <property type="match status" value="1"/>
</dbReference>
<dbReference type="InterPro" id="IPR007267">
    <property type="entry name" value="GtrA_DPMS_TM"/>
</dbReference>
<evidence type="ECO:0000256" key="6">
    <source>
        <dbReference type="SAM" id="Phobius"/>
    </source>
</evidence>
<keyword evidence="9" id="KW-1185">Reference proteome</keyword>
<dbReference type="InterPro" id="IPR051401">
    <property type="entry name" value="GtrA_CellWall_Glycosyl"/>
</dbReference>
<evidence type="ECO:0000313" key="8">
    <source>
        <dbReference type="EMBL" id="MBA8949754.1"/>
    </source>
</evidence>
<comment type="caution">
    <text evidence="8">The sequence shown here is derived from an EMBL/GenBank/DDBJ whole genome shotgun (WGS) entry which is preliminary data.</text>
</comment>
<feature type="transmembrane region" description="Helical" evidence="6">
    <location>
        <begin position="12"/>
        <end position="34"/>
    </location>
</feature>
<evidence type="ECO:0000256" key="2">
    <source>
        <dbReference type="ARBA" id="ARBA00009399"/>
    </source>
</evidence>
<proteinExistence type="inferred from homology"/>
<protein>
    <submittedName>
        <fullName evidence="8">Putative flippase GtrA</fullName>
    </submittedName>
</protein>
<keyword evidence="3 6" id="KW-0812">Transmembrane</keyword>
<comment type="subcellular location">
    <subcellularLocation>
        <location evidence="1">Membrane</location>
        <topology evidence="1">Multi-pass membrane protein</topology>
    </subcellularLocation>
</comment>
<organism evidence="8 9">
    <name type="scientific">Actinomadura namibiensis</name>
    <dbReference type="NCBI Taxonomy" id="182080"/>
    <lineage>
        <taxon>Bacteria</taxon>
        <taxon>Bacillati</taxon>
        <taxon>Actinomycetota</taxon>
        <taxon>Actinomycetes</taxon>
        <taxon>Streptosporangiales</taxon>
        <taxon>Thermomonosporaceae</taxon>
        <taxon>Actinomadura</taxon>
    </lineage>
</organism>
<keyword evidence="4 6" id="KW-1133">Transmembrane helix</keyword>
<dbReference type="GO" id="GO:0000271">
    <property type="term" value="P:polysaccharide biosynthetic process"/>
    <property type="evidence" value="ECO:0007669"/>
    <property type="project" value="InterPro"/>
</dbReference>
<comment type="similarity">
    <text evidence="2">Belongs to the GtrA family.</text>
</comment>
<evidence type="ECO:0000256" key="3">
    <source>
        <dbReference type="ARBA" id="ARBA00022692"/>
    </source>
</evidence>
<evidence type="ECO:0000313" key="9">
    <source>
        <dbReference type="Proteomes" id="UP000572680"/>
    </source>
</evidence>
<feature type="transmembrane region" description="Helical" evidence="6">
    <location>
        <begin position="80"/>
        <end position="103"/>
    </location>
</feature>
<feature type="domain" description="GtrA/DPMS transmembrane" evidence="7">
    <location>
        <begin position="16"/>
        <end position="135"/>
    </location>
</feature>